<gene>
    <name evidence="1" type="ORF">JHL16_06110</name>
</gene>
<name>A0ACC5R008_9HYPH</name>
<dbReference type="Proteomes" id="UP000616151">
    <property type="component" value="Unassembled WGS sequence"/>
</dbReference>
<dbReference type="EMBL" id="JAENHL010000006">
    <property type="protein sequence ID" value="MBK1865919.1"/>
    <property type="molecule type" value="Genomic_DNA"/>
</dbReference>
<evidence type="ECO:0000313" key="2">
    <source>
        <dbReference type="Proteomes" id="UP000616151"/>
    </source>
</evidence>
<organism evidence="1 2">
    <name type="scientific">Taklimakanibacter albus</name>
    <dbReference type="NCBI Taxonomy" id="2800327"/>
    <lineage>
        <taxon>Bacteria</taxon>
        <taxon>Pseudomonadati</taxon>
        <taxon>Pseudomonadota</taxon>
        <taxon>Alphaproteobacteria</taxon>
        <taxon>Hyphomicrobiales</taxon>
        <taxon>Aestuariivirgaceae</taxon>
        <taxon>Taklimakanibacter</taxon>
    </lineage>
</organism>
<evidence type="ECO:0000313" key="1">
    <source>
        <dbReference type="EMBL" id="MBK1865919.1"/>
    </source>
</evidence>
<protein>
    <submittedName>
        <fullName evidence="1">Amino acid ABC transporter permease</fullName>
    </submittedName>
</protein>
<proteinExistence type="predicted"/>
<keyword evidence="2" id="KW-1185">Reference proteome</keyword>
<accession>A0ACC5R008</accession>
<reference evidence="1" key="1">
    <citation type="submission" date="2021-01" db="EMBL/GenBank/DDBJ databases">
        <authorList>
            <person name="Sun Q."/>
        </authorList>
    </citation>
    <scope>NUCLEOTIDE SEQUENCE</scope>
    <source>
        <strain evidence="1">YIM B02566</strain>
    </source>
</reference>
<comment type="caution">
    <text evidence="1">The sequence shown here is derived from an EMBL/GenBank/DDBJ whole genome shotgun (WGS) entry which is preliminary data.</text>
</comment>
<sequence>MPAPSRDTSLVSWLKRNFFATPASAVFTLVALAVLAWTLPGLIDWALIKATWSGNDRTLCDANPQGACWTVIRMRFIQIMFGLFYGGHPDQIWRPLLAFSLLVPIAGPLFVNGYRHKGWHLLALATLYPLLAYGLINGRLFGLVEAPTSQWGGFMLTFVLASVGIVASLPLGILLAIGRRSRLPAIRIICVTFIEAWRANPLITVLFMVANLLPLFFPSDVDLDKVGRALVAITLFQSAYTAEAVRAGLAAIPKGQFEAAHALGVSTFTAYRLIILPQALKISIPGIVNSFIELFKDTSLVAIIGLFDFLRMAQVVLRSPEWRGFEYEAYVFTALVYWVICYGMSKYSQALEHRLHRGHANDLQTR</sequence>